<dbReference type="Proteomes" id="UP000235731">
    <property type="component" value="Unassembled WGS sequence"/>
</dbReference>
<dbReference type="Gene3D" id="2.40.40.10">
    <property type="entry name" value="RlpA-like domain"/>
    <property type="match status" value="1"/>
</dbReference>
<dbReference type="SUPFAM" id="SSF50685">
    <property type="entry name" value="Barwin-like endoglucanases"/>
    <property type="match status" value="1"/>
</dbReference>
<dbReference type="Pfam" id="PF03330">
    <property type="entry name" value="DPBB_1"/>
    <property type="match status" value="1"/>
</dbReference>
<dbReference type="PROSITE" id="PS51257">
    <property type="entry name" value="PROKAR_LIPOPROTEIN"/>
    <property type="match status" value="1"/>
</dbReference>
<keyword evidence="2 4" id="KW-0456">Lyase</keyword>
<dbReference type="AlphaFoldDB" id="A0A2N7PJZ5"/>
<gene>
    <name evidence="4" type="primary">rlpA</name>
    <name evidence="7" type="ORF">C0197_02975</name>
</gene>
<dbReference type="HAMAP" id="MF_02071">
    <property type="entry name" value="RlpA"/>
    <property type="match status" value="1"/>
</dbReference>
<dbReference type="GO" id="GO:0000270">
    <property type="term" value="P:peptidoglycan metabolic process"/>
    <property type="evidence" value="ECO:0007669"/>
    <property type="project" value="UniProtKB-UniRule"/>
</dbReference>
<reference evidence="7 8" key="1">
    <citation type="submission" date="2018-01" db="EMBL/GenBank/DDBJ databases">
        <title>Metagenomic assembled genomes from two thermal pools in the Uzon Caldera, Kamchatka, Russia.</title>
        <authorList>
            <person name="Wilkins L."/>
            <person name="Ettinger C."/>
        </authorList>
    </citation>
    <scope>NUCLEOTIDE SEQUENCE [LARGE SCALE GENOMIC DNA]</scope>
    <source>
        <strain evidence="7">ZAV-15</strain>
    </source>
</reference>
<proteinExistence type="inferred from homology"/>
<dbReference type="GO" id="GO:0008932">
    <property type="term" value="F:lytic endotransglycosylase activity"/>
    <property type="evidence" value="ECO:0007669"/>
    <property type="project" value="UniProtKB-UniRule"/>
</dbReference>
<comment type="function">
    <text evidence="4">Lytic transglycosylase with a strong preference for naked glycan strands that lack stem peptides.</text>
</comment>
<evidence type="ECO:0000256" key="5">
    <source>
        <dbReference type="RuleBase" id="RU003495"/>
    </source>
</evidence>
<dbReference type="NCBIfam" id="TIGR00413">
    <property type="entry name" value="rlpA"/>
    <property type="match status" value="1"/>
</dbReference>
<comment type="similarity">
    <text evidence="4 5">Belongs to the RlpA family.</text>
</comment>
<comment type="caution">
    <text evidence="7">The sequence shown here is derived from an EMBL/GenBank/DDBJ whole genome shotgun (WGS) entry which is preliminary data.</text>
</comment>
<dbReference type="GO" id="GO:0005886">
    <property type="term" value="C:plasma membrane"/>
    <property type="evidence" value="ECO:0007669"/>
    <property type="project" value="UniProtKB-SubCell"/>
</dbReference>
<dbReference type="CDD" id="cd22268">
    <property type="entry name" value="DPBB_RlpA-like"/>
    <property type="match status" value="1"/>
</dbReference>
<dbReference type="InterPro" id="IPR007730">
    <property type="entry name" value="SPOR-like_dom"/>
</dbReference>
<evidence type="ECO:0000259" key="6">
    <source>
        <dbReference type="PROSITE" id="PS51724"/>
    </source>
</evidence>
<dbReference type="InterPro" id="IPR036908">
    <property type="entry name" value="RlpA-like_sf"/>
</dbReference>
<evidence type="ECO:0000256" key="4">
    <source>
        <dbReference type="HAMAP-Rule" id="MF_02071"/>
    </source>
</evidence>
<dbReference type="InterPro" id="IPR009009">
    <property type="entry name" value="RlpA-like_DPBB"/>
</dbReference>
<comment type="subcellular location">
    <subcellularLocation>
        <location evidence="4">Cell membrane</location>
        <topology evidence="4">Lipid-anchor</topology>
    </subcellularLocation>
</comment>
<keyword evidence="4 7" id="KW-0449">Lipoprotein</keyword>
<dbReference type="SUPFAM" id="SSF110997">
    <property type="entry name" value="Sporulation related repeat"/>
    <property type="match status" value="1"/>
</dbReference>
<keyword evidence="4" id="KW-1003">Cell membrane</keyword>
<keyword evidence="1" id="KW-0732">Signal</keyword>
<dbReference type="Pfam" id="PF05036">
    <property type="entry name" value="SPOR"/>
    <property type="match status" value="1"/>
</dbReference>
<dbReference type="EC" id="4.2.2.-" evidence="4"/>
<evidence type="ECO:0000313" key="7">
    <source>
        <dbReference type="EMBL" id="PMP63304.1"/>
    </source>
</evidence>
<evidence type="ECO:0000256" key="2">
    <source>
        <dbReference type="ARBA" id="ARBA00023239"/>
    </source>
</evidence>
<accession>A0A2N7PJZ5</accession>
<name>A0A2N7PJZ5_9BACT</name>
<dbReference type="GO" id="GO:0071555">
    <property type="term" value="P:cell wall organization"/>
    <property type="evidence" value="ECO:0007669"/>
    <property type="project" value="UniProtKB-KW"/>
</dbReference>
<keyword evidence="4" id="KW-0472">Membrane</keyword>
<protein>
    <recommendedName>
        <fullName evidence="4">Probable endolytic peptidoglycan transglycosylase RlpA</fullName>
        <ecNumber evidence="4">4.2.2.-</ecNumber>
    </recommendedName>
</protein>
<dbReference type="InterPro" id="IPR012997">
    <property type="entry name" value="RplA"/>
</dbReference>
<keyword evidence="4" id="KW-0564">Palmitate</keyword>
<evidence type="ECO:0000256" key="3">
    <source>
        <dbReference type="ARBA" id="ARBA00023316"/>
    </source>
</evidence>
<dbReference type="PROSITE" id="PS51724">
    <property type="entry name" value="SPOR"/>
    <property type="match status" value="1"/>
</dbReference>
<feature type="domain" description="SPOR" evidence="6">
    <location>
        <begin position="170"/>
        <end position="250"/>
    </location>
</feature>
<organism evidence="7 8">
    <name type="scientific">Caldimicrobium thiodismutans</name>
    <dbReference type="NCBI Taxonomy" id="1653476"/>
    <lineage>
        <taxon>Bacteria</taxon>
        <taxon>Pseudomonadati</taxon>
        <taxon>Thermodesulfobacteriota</taxon>
        <taxon>Thermodesulfobacteria</taxon>
        <taxon>Thermodesulfobacteriales</taxon>
        <taxon>Thermodesulfobacteriaceae</taxon>
        <taxon>Caldimicrobium</taxon>
    </lineage>
</organism>
<dbReference type="InterPro" id="IPR036680">
    <property type="entry name" value="SPOR-like_sf"/>
</dbReference>
<keyword evidence="3 4" id="KW-0961">Cell wall biogenesis/degradation</keyword>
<evidence type="ECO:0000313" key="8">
    <source>
        <dbReference type="Proteomes" id="UP000235731"/>
    </source>
</evidence>
<dbReference type="PANTHER" id="PTHR34183">
    <property type="entry name" value="ENDOLYTIC PEPTIDOGLYCAN TRANSGLYCOSYLASE RLPA"/>
    <property type="match status" value="1"/>
</dbReference>
<sequence>MRGFLILLLALIVAGCARPPKEPYLPPPSKEISRPLPGWMKPYTINGQTYYPLPSAEGYEEECLASWYGPGFHGQETSSGEIFNMYEFSAAHKLLPLGTYVLVKNLENGRELVVRINDRGPFVGERCIDLSYAAARELGIIGKGLAKVKIIALSEGEYQGNTLVYKNVPNFRFNKFYLQVGAFKIYSNALRYKLELERQFEQVEIEPYQDPQKGLLYRVQIYLSDDLYKARALAEKLKAEGFRTAFLVAK</sequence>
<dbReference type="GO" id="GO:0042834">
    <property type="term" value="F:peptidoglycan binding"/>
    <property type="evidence" value="ECO:0007669"/>
    <property type="project" value="InterPro"/>
</dbReference>
<dbReference type="PANTHER" id="PTHR34183:SF1">
    <property type="entry name" value="ENDOLYTIC PEPTIDOGLYCAN TRANSGLYCOSYLASE RLPA"/>
    <property type="match status" value="1"/>
</dbReference>
<dbReference type="InterPro" id="IPR034718">
    <property type="entry name" value="RlpA"/>
</dbReference>
<dbReference type="Gene3D" id="3.30.70.1070">
    <property type="entry name" value="Sporulation related repeat"/>
    <property type="match status" value="1"/>
</dbReference>
<evidence type="ECO:0000256" key="1">
    <source>
        <dbReference type="ARBA" id="ARBA00022729"/>
    </source>
</evidence>
<dbReference type="EMBL" id="PNIE01000040">
    <property type="protein sequence ID" value="PMP63304.1"/>
    <property type="molecule type" value="Genomic_DNA"/>
</dbReference>